<dbReference type="AlphaFoldDB" id="Q254S3"/>
<proteinExistence type="predicted"/>
<feature type="domain" description="MACPF" evidence="2">
    <location>
        <begin position="301"/>
        <end position="630"/>
    </location>
</feature>
<keyword evidence="4" id="KW-1185">Reference proteome</keyword>
<dbReference type="InterPro" id="IPR016093">
    <property type="entry name" value="MIR_motif"/>
</dbReference>
<keyword evidence="3" id="KW-0378">Hydrolase</keyword>
<reference evidence="3 4" key="1">
    <citation type="journal article" date="2006" name="DNA Res.">
        <title>Genome sequence of the cat pathogen, Chlamydophila felis.</title>
        <authorList>
            <person name="Azuma Y."/>
            <person name="Hirakawa H."/>
            <person name="Yamashita A."/>
            <person name="Cai Y."/>
            <person name="Rahman M.A."/>
            <person name="Suzuki H."/>
            <person name="Mitaku S."/>
            <person name="Toh H."/>
            <person name="Goto S."/>
            <person name="Murakami T."/>
            <person name="Sugi K."/>
            <person name="Hayashi H."/>
            <person name="Fukushi H."/>
            <person name="Hattori M."/>
            <person name="Kuhara S."/>
            <person name="Shirai M."/>
        </authorList>
    </citation>
    <scope>NUCLEOTIDE SEQUENCE [LARGE SCALE GENOMIC DNA]</scope>
    <source>
        <strain evidence="3 4">Fe/C-56</strain>
    </source>
</reference>
<dbReference type="SMART" id="SM00457">
    <property type="entry name" value="MACPF"/>
    <property type="match status" value="1"/>
</dbReference>
<sequence length="813" mass="90464">MPNSQYLYLVQPYTVFNPRLGRCPLPLDSYMEEENRLASFIEKIPSDVFETQKFVENNESPYILSLSSVKNGTLFQIVEPRLSACAATCIVDLAIDLRDKNPEILEEIKQALLRSALDGVQYLITQESPPEGSFEPELSLVGDEIELVRNVSFLGRAVDIVKLDPLNILNSISSENILDYSFSQSTAQLSSDGRFGIPPGTKLLPKPSLDVEIDTSIFEETTSFTKNFSTSVTINVPPPALSQVDSLSLGSPAPLQSGQTEILVTRKQLFPSYEPKLLDIVKKYKREAKILINKITFANIWRNQAKSQILTEGKVRLDLQGFDGAKYNYQLQVGSHTISAVLINREIANIKSPSEQTYAIRKIKSGFQKSLDDCHIYLIELKKGVSLLSGAPEVPLVGGDGDEESDGDLAQGAAFSLSVTYEFVQKSTHQAKNTVTCSTAAHSLYILKEDEGNSQKKLDSGFQSWVETKLKVNDPSSFEAFIQRFGTHYITSATYGGMGFQALKLSFQQVEELQSQKISLETAAANSLIKGSVSNQVESGYSSYDSKSSSHTVFLGGTVLPSMKDEHLDFTEWSESVRLEPVPIQVSLLPIADLLTTDFFPKENQDTLAQKKKSLKQAVRVYLKKHKTSERKERAVFTSGANVNTAWFTLEAAHSPLVVSNPYMAVWSTLPYLFPTLKESSAASPIVFYFCIDNNGSVTQNILHNTYCFLGSVAIQRGFLGQEFTDYPFLSFYGIAGEAYFDSGDYSDRCGWIVEKLNTTKDQFLRDGDEVRLKHSASKEYLATTPLKDNHRTLSRTSDMNDAVFIIRIANFY</sequence>
<dbReference type="InterPro" id="IPR036300">
    <property type="entry name" value="MIR_dom_sf"/>
</dbReference>
<protein>
    <submittedName>
        <fullName evidence="3">Phospholipase D endonuclease</fullName>
    </submittedName>
</protein>
<dbReference type="PROSITE" id="PS51412">
    <property type="entry name" value="MACPF_2"/>
    <property type="match status" value="1"/>
</dbReference>
<keyword evidence="3" id="KW-0255">Endonuclease</keyword>
<dbReference type="HOGENOM" id="CLU_357423_0_0_0"/>
<accession>Q254S3</accession>
<keyword evidence="1" id="KW-0677">Repeat</keyword>
<dbReference type="Proteomes" id="UP000001260">
    <property type="component" value="Chromosome"/>
</dbReference>
<dbReference type="KEGG" id="cfe:CF0443"/>
<dbReference type="OrthoDB" id="19088at2"/>
<evidence type="ECO:0000256" key="1">
    <source>
        <dbReference type="ARBA" id="ARBA00022737"/>
    </source>
</evidence>
<dbReference type="GO" id="GO:0004519">
    <property type="term" value="F:endonuclease activity"/>
    <property type="evidence" value="ECO:0007669"/>
    <property type="project" value="UniProtKB-KW"/>
</dbReference>
<dbReference type="SMART" id="SM00472">
    <property type="entry name" value="MIR"/>
    <property type="match status" value="1"/>
</dbReference>
<dbReference type="eggNOG" id="ENOG5032VQ3">
    <property type="taxonomic scope" value="Bacteria"/>
</dbReference>
<keyword evidence="3" id="KW-0540">Nuclease</keyword>
<evidence type="ECO:0000259" key="2">
    <source>
        <dbReference type="PROSITE" id="PS51412"/>
    </source>
</evidence>
<dbReference type="RefSeq" id="WP_011457995.1">
    <property type="nucleotide sequence ID" value="NC_007899.1"/>
</dbReference>
<evidence type="ECO:0000313" key="4">
    <source>
        <dbReference type="Proteomes" id="UP000001260"/>
    </source>
</evidence>
<dbReference type="InterPro" id="IPR020864">
    <property type="entry name" value="MACPF"/>
</dbReference>
<gene>
    <name evidence="3" type="primary">pplD2</name>
    <name evidence="3" type="ordered locus">CF0443</name>
</gene>
<dbReference type="Pfam" id="PF01823">
    <property type="entry name" value="MACPF"/>
    <property type="match status" value="1"/>
</dbReference>
<evidence type="ECO:0000313" key="3">
    <source>
        <dbReference type="EMBL" id="BAE81215.1"/>
    </source>
</evidence>
<dbReference type="EMBL" id="AP006861">
    <property type="protein sequence ID" value="BAE81215.1"/>
    <property type="molecule type" value="Genomic_DNA"/>
</dbReference>
<dbReference type="SUPFAM" id="SSF82109">
    <property type="entry name" value="MIR domain"/>
    <property type="match status" value="1"/>
</dbReference>
<name>Q254S3_CHLFF</name>
<dbReference type="STRING" id="264202.CF0443"/>
<organism evidence="3 4">
    <name type="scientific">Chlamydia felis (strain Fe/C-56)</name>
    <name type="common">Chlamydophila felis</name>
    <dbReference type="NCBI Taxonomy" id="264202"/>
    <lineage>
        <taxon>Bacteria</taxon>
        <taxon>Pseudomonadati</taxon>
        <taxon>Chlamydiota</taxon>
        <taxon>Chlamydiia</taxon>
        <taxon>Chlamydiales</taxon>
        <taxon>Chlamydiaceae</taxon>
        <taxon>Chlamydia/Chlamydophila group</taxon>
        <taxon>Chlamydia</taxon>
    </lineage>
</organism>